<comment type="caution">
    <text evidence="1">The sequence shown here is derived from an EMBL/GenBank/DDBJ whole genome shotgun (WGS) entry which is preliminary data.</text>
</comment>
<proteinExistence type="predicted"/>
<protein>
    <recommendedName>
        <fullName evidence="3">DUF2357 domain-containing protein</fullName>
    </recommendedName>
</protein>
<dbReference type="EMBL" id="BNJG01000002">
    <property type="protein sequence ID" value="GHO56059.1"/>
    <property type="molecule type" value="Genomic_DNA"/>
</dbReference>
<dbReference type="Proteomes" id="UP000654345">
    <property type="component" value="Unassembled WGS sequence"/>
</dbReference>
<organism evidence="1 2">
    <name type="scientific">Ktedonobacter robiniae</name>
    <dbReference type="NCBI Taxonomy" id="2778365"/>
    <lineage>
        <taxon>Bacteria</taxon>
        <taxon>Bacillati</taxon>
        <taxon>Chloroflexota</taxon>
        <taxon>Ktedonobacteria</taxon>
        <taxon>Ktedonobacterales</taxon>
        <taxon>Ktedonobacteraceae</taxon>
        <taxon>Ktedonobacter</taxon>
    </lineage>
</organism>
<evidence type="ECO:0008006" key="3">
    <source>
        <dbReference type="Google" id="ProtNLM"/>
    </source>
</evidence>
<dbReference type="RefSeq" id="WP_201372641.1">
    <property type="nucleotide sequence ID" value="NZ_BNJG01000002.1"/>
</dbReference>
<evidence type="ECO:0000313" key="1">
    <source>
        <dbReference type="EMBL" id="GHO56059.1"/>
    </source>
</evidence>
<reference evidence="1 2" key="1">
    <citation type="journal article" date="2021" name="Int. J. Syst. Evol. Microbiol.">
        <title>Reticulibacter mediterranei gen. nov., sp. nov., within the new family Reticulibacteraceae fam. nov., and Ktedonospora formicarum gen. nov., sp. nov., Ktedonobacter robiniae sp. nov., Dictyobacter formicarum sp. nov. and Dictyobacter arantiisoli sp. nov., belonging to the class Ktedonobacteria.</title>
        <authorList>
            <person name="Yabe S."/>
            <person name="Zheng Y."/>
            <person name="Wang C.M."/>
            <person name="Sakai Y."/>
            <person name="Abe K."/>
            <person name="Yokota A."/>
            <person name="Donadio S."/>
            <person name="Cavaletti L."/>
            <person name="Monciardini P."/>
        </authorList>
    </citation>
    <scope>NUCLEOTIDE SEQUENCE [LARGE SCALE GENOMIC DNA]</scope>
    <source>
        <strain evidence="1 2">SOSP1-30</strain>
    </source>
</reference>
<gene>
    <name evidence="1" type="ORF">KSB_45340</name>
</gene>
<name>A0ABQ3UTA8_9CHLR</name>
<accession>A0ABQ3UTA8</accession>
<evidence type="ECO:0000313" key="2">
    <source>
        <dbReference type="Proteomes" id="UP000654345"/>
    </source>
</evidence>
<keyword evidence="2" id="KW-1185">Reference proteome</keyword>
<sequence length="531" mass="61756">MSETSTISDKRMGQAQEYGWSQHLQRRVLRLLMQHDRPLLRNQFRLFFASSTLPSIPLLQKYDRYIKLQTLSNELLDDIMPRIRRQLSLQTNHLRLREEAPTRGNIDWNRTLERSWQQLPGQPALLFESRIRQRSMKTPENLLTVAILLAFRQEVQQAIGEFFDDEALNVQERQTLVSADERVERELSAPYARMLKEQASQIDIQAHIQTIAPRLRPGSYRDLLAWWQHFTRFRIGRATDKRSTTLSTTRNDEKTDAWLYELWIMLEMIHLLQQEAAIQPQDMTIATDLLQCTFSWQQRRFRLIYNRQLDTSSNYRSTWEHGPATRPDYTIERETPLTVEHREKLIWREPSVILDAKYYLSGSDPTSTHKPIKKMLGDMELLGSPCGMLFFPLIAEPTDDTQITRTIQRREGHYQPSSIASPGIHLYQISPALPLSILQQRLRAILDRATDNLPERSKPVCQGTFLERGTVNAAGYTPQSCSILCPKPHIGPGVFDIVNRDRDCLKNPRVCHVIGQPIEPPRMEEALNETI</sequence>